<dbReference type="Gene3D" id="2.40.10.10">
    <property type="entry name" value="Trypsin-like serine proteases"/>
    <property type="match status" value="2"/>
</dbReference>
<dbReference type="PROSITE" id="PS00134">
    <property type="entry name" value="TRYPSIN_HIS"/>
    <property type="match status" value="1"/>
</dbReference>
<evidence type="ECO:0000256" key="7">
    <source>
        <dbReference type="SAM" id="Phobius"/>
    </source>
</evidence>
<dbReference type="InterPro" id="IPR033116">
    <property type="entry name" value="TRYPSIN_SER"/>
</dbReference>
<reference evidence="9 10" key="1">
    <citation type="submission" date="2021-06" db="EMBL/GenBank/DDBJ databases">
        <authorList>
            <person name="Palmer J.M."/>
        </authorList>
    </citation>
    <scope>NUCLEOTIDE SEQUENCE [LARGE SCALE GENOMIC DNA]</scope>
    <source>
        <strain evidence="9 10">GA_2019</strain>
        <tissue evidence="9">Muscle</tissue>
    </source>
</reference>
<dbReference type="PANTHER" id="PTHR24252:SF18">
    <property type="entry name" value="OVOCHYMASE 1"/>
    <property type="match status" value="1"/>
</dbReference>
<keyword evidence="3 5" id="KW-0720">Serine protease</keyword>
<proteinExistence type="predicted"/>
<evidence type="ECO:0000256" key="2">
    <source>
        <dbReference type="ARBA" id="ARBA00022801"/>
    </source>
</evidence>
<keyword evidence="1 5" id="KW-0645">Protease</keyword>
<dbReference type="SMART" id="SM00020">
    <property type="entry name" value="Tryp_SPc"/>
    <property type="match status" value="2"/>
</dbReference>
<protein>
    <recommendedName>
        <fullName evidence="8">Peptidase S1 domain-containing protein</fullName>
    </recommendedName>
</protein>
<keyword evidence="7" id="KW-0472">Membrane</keyword>
<dbReference type="InterPro" id="IPR001254">
    <property type="entry name" value="Trypsin_dom"/>
</dbReference>
<keyword evidence="2 5" id="KW-0378">Hydrolase</keyword>
<feature type="domain" description="Peptidase S1" evidence="8">
    <location>
        <begin position="87"/>
        <end position="317"/>
    </location>
</feature>
<name>A0ABV0N1X8_9TELE</name>
<dbReference type="Proteomes" id="UP001476798">
    <property type="component" value="Unassembled WGS sequence"/>
</dbReference>
<keyword evidence="4" id="KW-1015">Disulfide bond</keyword>
<evidence type="ECO:0000256" key="6">
    <source>
        <dbReference type="SAM" id="MobiDB-lite"/>
    </source>
</evidence>
<comment type="caution">
    <text evidence="9">The sequence shown here is derived from an EMBL/GenBank/DDBJ whole genome shotgun (WGS) entry which is preliminary data.</text>
</comment>
<evidence type="ECO:0000313" key="9">
    <source>
        <dbReference type="EMBL" id="MEQ2165368.1"/>
    </source>
</evidence>
<gene>
    <name evidence="9" type="ORF">GOODEAATRI_016089</name>
</gene>
<evidence type="ECO:0000256" key="5">
    <source>
        <dbReference type="RuleBase" id="RU363034"/>
    </source>
</evidence>
<accession>A0ABV0N1X8</accession>
<keyword evidence="7" id="KW-1133">Transmembrane helix</keyword>
<dbReference type="PANTHER" id="PTHR24252">
    <property type="entry name" value="ACROSIN-RELATED"/>
    <property type="match status" value="1"/>
</dbReference>
<keyword evidence="10" id="KW-1185">Reference proteome</keyword>
<dbReference type="InterPro" id="IPR009003">
    <property type="entry name" value="Peptidase_S1_PA"/>
</dbReference>
<evidence type="ECO:0000259" key="8">
    <source>
        <dbReference type="PROSITE" id="PS50240"/>
    </source>
</evidence>
<evidence type="ECO:0000256" key="4">
    <source>
        <dbReference type="ARBA" id="ARBA00023157"/>
    </source>
</evidence>
<dbReference type="PRINTS" id="PR00722">
    <property type="entry name" value="CHYMOTRYPSIN"/>
</dbReference>
<feature type="transmembrane region" description="Helical" evidence="7">
    <location>
        <begin position="12"/>
        <end position="33"/>
    </location>
</feature>
<evidence type="ECO:0000313" key="10">
    <source>
        <dbReference type="Proteomes" id="UP001476798"/>
    </source>
</evidence>
<organism evidence="9 10">
    <name type="scientific">Goodea atripinnis</name>
    <dbReference type="NCBI Taxonomy" id="208336"/>
    <lineage>
        <taxon>Eukaryota</taxon>
        <taxon>Metazoa</taxon>
        <taxon>Chordata</taxon>
        <taxon>Craniata</taxon>
        <taxon>Vertebrata</taxon>
        <taxon>Euteleostomi</taxon>
        <taxon>Actinopterygii</taxon>
        <taxon>Neopterygii</taxon>
        <taxon>Teleostei</taxon>
        <taxon>Neoteleostei</taxon>
        <taxon>Acanthomorphata</taxon>
        <taxon>Ovalentaria</taxon>
        <taxon>Atherinomorphae</taxon>
        <taxon>Cyprinodontiformes</taxon>
        <taxon>Goodeidae</taxon>
        <taxon>Goodea</taxon>
    </lineage>
</organism>
<evidence type="ECO:0000256" key="3">
    <source>
        <dbReference type="ARBA" id="ARBA00022825"/>
    </source>
</evidence>
<dbReference type="PROSITE" id="PS50240">
    <property type="entry name" value="TRYPSIN_DOM"/>
    <property type="match status" value="2"/>
</dbReference>
<dbReference type="EMBL" id="JAHRIO010021212">
    <property type="protein sequence ID" value="MEQ2165368.1"/>
    <property type="molecule type" value="Genomic_DNA"/>
</dbReference>
<evidence type="ECO:0000256" key="1">
    <source>
        <dbReference type="ARBA" id="ARBA00022670"/>
    </source>
</evidence>
<dbReference type="InterPro" id="IPR043504">
    <property type="entry name" value="Peptidase_S1_PA_chymotrypsin"/>
</dbReference>
<keyword evidence="7" id="KW-0812">Transmembrane</keyword>
<dbReference type="CDD" id="cd00190">
    <property type="entry name" value="Tryp_SPc"/>
    <property type="match status" value="2"/>
</dbReference>
<dbReference type="InterPro" id="IPR018114">
    <property type="entry name" value="TRYPSIN_HIS"/>
</dbReference>
<dbReference type="PROSITE" id="PS00135">
    <property type="entry name" value="TRYPSIN_SER"/>
    <property type="match status" value="1"/>
</dbReference>
<feature type="region of interest" description="Disordered" evidence="6">
    <location>
        <begin position="464"/>
        <end position="485"/>
    </location>
</feature>
<dbReference type="Pfam" id="PF00089">
    <property type="entry name" value="Trypsin"/>
    <property type="match status" value="2"/>
</dbReference>
<dbReference type="InterPro" id="IPR001314">
    <property type="entry name" value="Peptidase_S1A"/>
</dbReference>
<feature type="domain" description="Peptidase S1" evidence="8">
    <location>
        <begin position="348"/>
        <end position="609"/>
    </location>
</feature>
<dbReference type="SUPFAM" id="SSF50494">
    <property type="entry name" value="Trypsin-like serine proteases"/>
    <property type="match status" value="2"/>
</dbReference>
<sequence length="610" mass="67752">MKLQLCSSQWMDPAVGLADMLLCVSYLLSLWVVSLQTDGNQNQTQNLLNVTLNETLQEHSTFSAWFGFSDVAGLRSFPAELDVQTRIIGGQEAWANSWPWQVSLQFSSMPVCGGAIIGPQWVVSAAHCFRRYNKESLWKVLAGKHDLDKPEEPGEQLVGISRIISHQEYDTWTKDSDVALLKLKRPLVFNDFVRPINIWMAPLPEMMKCTITGWGSTQENGPRVNRLQEVNVSLLASDVCNEYYNGRVRSSMFCAGKDEGGMDACQGDSGGPLSCFTGTRHELAGLVSWGVGCGRAKKPGVYTKVQQYVEWISGILNDENRMYDDGPTVEEERCGKQRISSCDQAPRTVGIAVSQKGRVCVENMTESCPFFWPWMVSLQSNRRHYCSGVLIHHRWVVTPKHCSVSAKEDVVVLGVHDLRQKSTQTILVDEVFSPMHDASFPPQSDLSLLRLSVSARYGKSGTVLGLKSNTGEPAEDNHQTGSKVSPICVPEEDEELDDSWSCFTAGWGQTEAVEDINPNSLHHAGLTLVNQTTCLQKWGDLISEDHICSHPAGSASCMGDSGAPLFCRKRDAYFLFGVVTWGSRRCSADKPAIFTRLSDYRSWIDDVTEQ</sequence>